<keyword evidence="2" id="KW-1185">Reference proteome</keyword>
<proteinExistence type="predicted"/>
<gene>
    <name evidence="1" type="ORF">OH818_03085</name>
</gene>
<organism evidence="1 2">
    <name type="scientific">Jiella pelagia</name>
    <dbReference type="NCBI Taxonomy" id="2986949"/>
    <lineage>
        <taxon>Bacteria</taxon>
        <taxon>Pseudomonadati</taxon>
        <taxon>Pseudomonadota</taxon>
        <taxon>Alphaproteobacteria</taxon>
        <taxon>Hyphomicrobiales</taxon>
        <taxon>Aurantimonadaceae</taxon>
        <taxon>Jiella</taxon>
    </lineage>
</organism>
<sequence length="144" mass="15637">MSAVTQAITERNRIWEAWLSAANRAVPEDEMKARAAIYNKATEAWQAAPCESVADILAKVKFALTDATVLKDLQEGDGELERFLRSIAGVADGDSLDRDDAIDVVMDMLDGLLVFAKGMELRHEGDALAALVEATIKKMDEVAA</sequence>
<dbReference type="Proteomes" id="UP001164020">
    <property type="component" value="Chromosome"/>
</dbReference>
<protein>
    <submittedName>
        <fullName evidence="1">Uncharacterized protein</fullName>
    </submittedName>
</protein>
<dbReference type="EMBL" id="CP114029">
    <property type="protein sequence ID" value="WAP69298.1"/>
    <property type="molecule type" value="Genomic_DNA"/>
</dbReference>
<evidence type="ECO:0000313" key="1">
    <source>
        <dbReference type="EMBL" id="WAP69298.1"/>
    </source>
</evidence>
<dbReference type="RefSeq" id="WP_268881738.1">
    <property type="nucleotide sequence ID" value="NZ_CP114029.1"/>
</dbReference>
<reference evidence="1" key="1">
    <citation type="submission" date="2022-12" db="EMBL/GenBank/DDBJ databases">
        <title>Jiella pelagia sp. nov., isolated from phosphonate enriched culture of Northwest Pacific surface seawater.</title>
        <authorList>
            <person name="Shin D.Y."/>
            <person name="Hwang C.Y."/>
        </authorList>
    </citation>
    <scope>NUCLEOTIDE SEQUENCE</scope>
    <source>
        <strain evidence="1">HL-NP1</strain>
    </source>
</reference>
<evidence type="ECO:0000313" key="2">
    <source>
        <dbReference type="Proteomes" id="UP001164020"/>
    </source>
</evidence>
<accession>A0ABY7C3F6</accession>
<name>A0ABY7C3F6_9HYPH</name>